<dbReference type="Gene3D" id="1.10.1000.11">
    <property type="entry name" value="Arf Nucleotide-binding Site Opener,domain 2"/>
    <property type="match status" value="1"/>
</dbReference>
<evidence type="ECO:0000259" key="2">
    <source>
        <dbReference type="PROSITE" id="PS50190"/>
    </source>
</evidence>
<dbReference type="Proteomes" id="UP000291020">
    <property type="component" value="Unassembled WGS sequence"/>
</dbReference>
<feature type="signal peptide" evidence="1">
    <location>
        <begin position="1"/>
        <end position="21"/>
    </location>
</feature>
<feature type="domain" description="SEC7" evidence="2">
    <location>
        <begin position="22"/>
        <end position="187"/>
    </location>
</feature>
<dbReference type="SMART" id="SM00222">
    <property type="entry name" value="Sec7"/>
    <property type="match status" value="1"/>
</dbReference>
<dbReference type="Pfam" id="PF01369">
    <property type="entry name" value="Sec7"/>
    <property type="match status" value="1"/>
</dbReference>
<dbReference type="GO" id="GO:0032012">
    <property type="term" value="P:regulation of ARF protein signal transduction"/>
    <property type="evidence" value="ECO:0007669"/>
    <property type="project" value="InterPro"/>
</dbReference>
<dbReference type="InterPro" id="IPR000904">
    <property type="entry name" value="Sec7_dom"/>
</dbReference>
<reference evidence="3" key="2">
    <citation type="submission" date="2025-08" db="UniProtKB">
        <authorList>
            <consortium name="Ensembl"/>
        </authorList>
    </citation>
    <scope>IDENTIFICATION</scope>
</reference>
<organism evidence="3 4">
    <name type="scientific">Gopherus agassizii</name>
    <name type="common">Agassiz's desert tortoise</name>
    <dbReference type="NCBI Taxonomy" id="38772"/>
    <lineage>
        <taxon>Eukaryota</taxon>
        <taxon>Metazoa</taxon>
        <taxon>Chordata</taxon>
        <taxon>Craniata</taxon>
        <taxon>Vertebrata</taxon>
        <taxon>Euteleostomi</taxon>
        <taxon>Archelosauria</taxon>
        <taxon>Testudinata</taxon>
        <taxon>Testudines</taxon>
        <taxon>Cryptodira</taxon>
        <taxon>Durocryptodira</taxon>
        <taxon>Testudinoidea</taxon>
        <taxon>Testudinidae</taxon>
        <taxon>Gopherus</taxon>
    </lineage>
</organism>
<dbReference type="AlphaFoldDB" id="A0A452GFU7"/>
<dbReference type="PROSITE" id="PS50190">
    <property type="entry name" value="SEC7"/>
    <property type="match status" value="1"/>
</dbReference>
<keyword evidence="1" id="KW-0732">Signal</keyword>
<proteinExistence type="predicted"/>
<sequence length="193" mass="22170">MFMRSLFFFLPFPFLLSHSNAGLKNSLFYSAAAMDSNELLEKDSTENHSKDLSNGTDSNLEAAKRLAKRLYQLDRFKRSDVAKHLGKNNEFSKLVADEYLKFFDFTGMTLDHSLRSFFKAFSLIGETQERERVLIHFSNRYYQCNPNTVSTQDGVHCLTCAVMLLNTDLHGHVSTHAKNMLFPYFQEALPCQS</sequence>
<dbReference type="InterPro" id="IPR035999">
    <property type="entry name" value="Sec7_dom_sf"/>
</dbReference>
<dbReference type="STRING" id="38772.ENSGAGP00000000439"/>
<dbReference type="PANTHER" id="PTHR10663:SF337">
    <property type="entry name" value="PH AND SEC7 DOMAIN-CONTAINING PROTEIN 3"/>
    <property type="match status" value="1"/>
</dbReference>
<name>A0A452GFU7_9SAUR</name>
<accession>A0A452GFU7</accession>
<keyword evidence="4" id="KW-1185">Reference proteome</keyword>
<evidence type="ECO:0000256" key="1">
    <source>
        <dbReference type="SAM" id="SignalP"/>
    </source>
</evidence>
<evidence type="ECO:0000313" key="3">
    <source>
        <dbReference type="Ensembl" id="ENSGAGP00000000439.1"/>
    </source>
</evidence>
<dbReference type="Ensembl" id="ENSGAGT00000000493.1">
    <property type="protein sequence ID" value="ENSGAGP00000000439.1"/>
    <property type="gene ID" value="ENSGAGG00000000377.1"/>
</dbReference>
<protein>
    <recommendedName>
        <fullName evidence="2">SEC7 domain-containing protein</fullName>
    </recommendedName>
</protein>
<feature type="chain" id="PRO_5018988779" description="SEC7 domain-containing protein" evidence="1">
    <location>
        <begin position="22"/>
        <end position="193"/>
    </location>
</feature>
<dbReference type="CDD" id="cd00171">
    <property type="entry name" value="Sec7"/>
    <property type="match status" value="1"/>
</dbReference>
<dbReference type="SUPFAM" id="SSF48425">
    <property type="entry name" value="Sec7 domain"/>
    <property type="match status" value="1"/>
</dbReference>
<dbReference type="PANTHER" id="PTHR10663">
    <property type="entry name" value="GUANYL-NUCLEOTIDE EXCHANGE FACTOR"/>
    <property type="match status" value="1"/>
</dbReference>
<evidence type="ECO:0000313" key="4">
    <source>
        <dbReference type="Proteomes" id="UP000291020"/>
    </source>
</evidence>
<reference evidence="4" key="1">
    <citation type="journal article" date="2017" name="PLoS ONE">
        <title>The Agassiz's desert tortoise genome provides a resource for the conservation of a threatened species.</title>
        <authorList>
            <person name="Tollis M."/>
            <person name="DeNardo D.F."/>
            <person name="Cornelius J.A."/>
            <person name="Dolby G.A."/>
            <person name="Edwards T."/>
            <person name="Henen B.T."/>
            <person name="Karl A.E."/>
            <person name="Murphy R.W."/>
            <person name="Kusumi K."/>
        </authorList>
    </citation>
    <scope>NUCLEOTIDE SEQUENCE [LARGE SCALE GENOMIC DNA]</scope>
</reference>
<reference evidence="3" key="3">
    <citation type="submission" date="2025-09" db="UniProtKB">
        <authorList>
            <consortium name="Ensembl"/>
        </authorList>
    </citation>
    <scope>IDENTIFICATION</scope>
</reference>
<dbReference type="InterPro" id="IPR023394">
    <property type="entry name" value="Sec7_C_sf"/>
</dbReference>
<dbReference type="GO" id="GO:0005085">
    <property type="term" value="F:guanyl-nucleotide exchange factor activity"/>
    <property type="evidence" value="ECO:0007669"/>
    <property type="project" value="InterPro"/>
</dbReference>